<dbReference type="SUPFAM" id="SSF53850">
    <property type="entry name" value="Periplasmic binding protein-like II"/>
    <property type="match status" value="1"/>
</dbReference>
<comment type="similarity">
    <text evidence="1">Belongs to the LysR transcriptional regulatory family.</text>
</comment>
<dbReference type="RefSeq" id="WP_244198047.1">
    <property type="nucleotide sequence ID" value="NZ_QGTL01000001.1"/>
</dbReference>
<name>A0A317P1F0_9NOCA</name>
<protein>
    <submittedName>
        <fullName evidence="6">DNA-binding transcriptional LysR family regulator</fullName>
    </submittedName>
</protein>
<keyword evidence="2" id="KW-0805">Transcription regulation</keyword>
<proteinExistence type="inferred from homology"/>
<feature type="domain" description="HTH lysR-type" evidence="5">
    <location>
        <begin position="10"/>
        <end position="67"/>
    </location>
</feature>
<evidence type="ECO:0000259" key="5">
    <source>
        <dbReference type="PROSITE" id="PS50931"/>
    </source>
</evidence>
<keyword evidence="4" id="KW-0804">Transcription</keyword>
<accession>A0A317P1F0</accession>
<dbReference type="InterPro" id="IPR036388">
    <property type="entry name" value="WH-like_DNA-bd_sf"/>
</dbReference>
<dbReference type="InterPro" id="IPR000847">
    <property type="entry name" value="LysR_HTH_N"/>
</dbReference>
<gene>
    <name evidence="6" type="ORF">DFR69_101607</name>
</gene>
<dbReference type="CDD" id="cd05466">
    <property type="entry name" value="PBP2_LTTR_substrate"/>
    <property type="match status" value="1"/>
</dbReference>
<keyword evidence="3 6" id="KW-0238">DNA-binding</keyword>
<dbReference type="Proteomes" id="UP000246410">
    <property type="component" value="Unassembled WGS sequence"/>
</dbReference>
<evidence type="ECO:0000256" key="1">
    <source>
        <dbReference type="ARBA" id="ARBA00009437"/>
    </source>
</evidence>
<evidence type="ECO:0000313" key="6">
    <source>
        <dbReference type="EMBL" id="PWV81267.1"/>
    </source>
</evidence>
<organism evidence="6 7">
    <name type="scientific">Nocardia neocaledoniensis</name>
    <dbReference type="NCBI Taxonomy" id="236511"/>
    <lineage>
        <taxon>Bacteria</taxon>
        <taxon>Bacillati</taxon>
        <taxon>Actinomycetota</taxon>
        <taxon>Actinomycetes</taxon>
        <taxon>Mycobacteriales</taxon>
        <taxon>Nocardiaceae</taxon>
        <taxon>Nocardia</taxon>
    </lineage>
</organism>
<keyword evidence="7" id="KW-1185">Reference proteome</keyword>
<evidence type="ECO:0000256" key="4">
    <source>
        <dbReference type="ARBA" id="ARBA00023163"/>
    </source>
</evidence>
<dbReference type="PRINTS" id="PR00039">
    <property type="entry name" value="HTHLYSR"/>
</dbReference>
<evidence type="ECO:0000256" key="2">
    <source>
        <dbReference type="ARBA" id="ARBA00023015"/>
    </source>
</evidence>
<dbReference type="Gene3D" id="3.40.190.10">
    <property type="entry name" value="Periplasmic binding protein-like II"/>
    <property type="match status" value="2"/>
</dbReference>
<dbReference type="AlphaFoldDB" id="A0A317P1F0"/>
<dbReference type="PANTHER" id="PTHR30126:SF39">
    <property type="entry name" value="HTH-TYPE TRANSCRIPTIONAL REGULATOR CYSL"/>
    <property type="match status" value="1"/>
</dbReference>
<sequence length="311" mass="33215">MRHRQADGSMDLVQLRTFLAVYRTGSLTAGAAQIGLSQPTVTAQLQALERHLDRPLFERLPRGVAATAAGHELAARVSAPLEELEAVVSGTVTERAAPDPPVLLGGPAEMIAARVVPALAPLLADGVRLVVQPGLTDDLLAELRSGTLDLVISTVRPRGRAVLAEPLVDEEFVLVAAPTVAARIDLGRLRAEGPGVLAGIPVLSYATDLPILRRYWRHVFQTRLEVEPTLVVADLRAVLSAVLAGAGLSVLPRYLCERELAEASLVTLLDPDDPPINTGFLARRVGAPPRPHVDLVRTQLLTAARAWRIQG</sequence>
<dbReference type="InterPro" id="IPR005119">
    <property type="entry name" value="LysR_subst-bd"/>
</dbReference>
<dbReference type="InterPro" id="IPR036390">
    <property type="entry name" value="WH_DNA-bd_sf"/>
</dbReference>
<dbReference type="GO" id="GO:0000976">
    <property type="term" value="F:transcription cis-regulatory region binding"/>
    <property type="evidence" value="ECO:0007669"/>
    <property type="project" value="TreeGrafter"/>
</dbReference>
<dbReference type="Pfam" id="PF03466">
    <property type="entry name" value="LysR_substrate"/>
    <property type="match status" value="1"/>
</dbReference>
<dbReference type="GO" id="GO:0003700">
    <property type="term" value="F:DNA-binding transcription factor activity"/>
    <property type="evidence" value="ECO:0007669"/>
    <property type="project" value="InterPro"/>
</dbReference>
<dbReference type="EMBL" id="QGTL01000001">
    <property type="protein sequence ID" value="PWV81267.1"/>
    <property type="molecule type" value="Genomic_DNA"/>
</dbReference>
<dbReference type="SUPFAM" id="SSF46785">
    <property type="entry name" value="Winged helix' DNA-binding domain"/>
    <property type="match status" value="1"/>
</dbReference>
<evidence type="ECO:0000313" key="7">
    <source>
        <dbReference type="Proteomes" id="UP000246410"/>
    </source>
</evidence>
<dbReference type="PROSITE" id="PS50931">
    <property type="entry name" value="HTH_LYSR"/>
    <property type="match status" value="1"/>
</dbReference>
<reference evidence="6 7" key="1">
    <citation type="submission" date="2018-05" db="EMBL/GenBank/DDBJ databases">
        <title>Genomic Encyclopedia of Type Strains, Phase IV (KMG-IV): sequencing the most valuable type-strain genomes for metagenomic binning, comparative biology and taxonomic classification.</title>
        <authorList>
            <person name="Goeker M."/>
        </authorList>
    </citation>
    <scope>NUCLEOTIDE SEQUENCE [LARGE SCALE GENOMIC DNA]</scope>
    <source>
        <strain evidence="6 7">DSM 44717</strain>
    </source>
</reference>
<dbReference type="Gene3D" id="1.10.10.10">
    <property type="entry name" value="Winged helix-like DNA-binding domain superfamily/Winged helix DNA-binding domain"/>
    <property type="match status" value="1"/>
</dbReference>
<evidence type="ECO:0000256" key="3">
    <source>
        <dbReference type="ARBA" id="ARBA00023125"/>
    </source>
</evidence>
<dbReference type="Pfam" id="PF00126">
    <property type="entry name" value="HTH_1"/>
    <property type="match status" value="1"/>
</dbReference>
<dbReference type="PANTHER" id="PTHR30126">
    <property type="entry name" value="HTH-TYPE TRANSCRIPTIONAL REGULATOR"/>
    <property type="match status" value="1"/>
</dbReference>
<comment type="caution">
    <text evidence="6">The sequence shown here is derived from an EMBL/GenBank/DDBJ whole genome shotgun (WGS) entry which is preliminary data.</text>
</comment>